<sequence>MLRRDTSESSILRFNPPTYAFALIVGDETYGLIGKVEKLFYIGAGLTIKKVITVVAHNATNNDTLMESLEERCKSRGTTFSAIEARMQCMPHTVHLAALKILEAIGAVPKNQNSAAQSQNYQEIVTAPVGKDADHNDLVNQADEPEPVDPASVLNTEQDWENSWNVLSAVEKALERW</sequence>
<keyword evidence="2" id="KW-1185">Reference proteome</keyword>
<gene>
    <name evidence="1" type="ORF">BD410DRAFT_840861</name>
</gene>
<reference evidence="1 2" key="1">
    <citation type="submission" date="2018-06" db="EMBL/GenBank/DDBJ databases">
        <title>A transcriptomic atlas of mushroom development highlights an independent origin of complex multicellularity.</title>
        <authorList>
            <consortium name="DOE Joint Genome Institute"/>
            <person name="Krizsan K."/>
            <person name="Almasi E."/>
            <person name="Merenyi Z."/>
            <person name="Sahu N."/>
            <person name="Viragh M."/>
            <person name="Koszo T."/>
            <person name="Mondo S."/>
            <person name="Kiss B."/>
            <person name="Balint B."/>
            <person name="Kues U."/>
            <person name="Barry K."/>
            <person name="Hegedus J.C."/>
            <person name="Henrissat B."/>
            <person name="Johnson J."/>
            <person name="Lipzen A."/>
            <person name="Ohm R."/>
            <person name="Nagy I."/>
            <person name="Pangilinan J."/>
            <person name="Yan J."/>
            <person name="Xiong Y."/>
            <person name="Grigoriev I.V."/>
            <person name="Hibbett D.S."/>
            <person name="Nagy L.G."/>
        </authorList>
    </citation>
    <scope>NUCLEOTIDE SEQUENCE [LARGE SCALE GENOMIC DNA]</scope>
    <source>
        <strain evidence="1 2">SZMC22713</strain>
    </source>
</reference>
<name>A0A4Y7Q0M3_9AGAM</name>
<dbReference type="Proteomes" id="UP000294933">
    <property type="component" value="Unassembled WGS sequence"/>
</dbReference>
<proteinExistence type="predicted"/>
<organism evidence="1 2">
    <name type="scientific">Rickenella mellea</name>
    <dbReference type="NCBI Taxonomy" id="50990"/>
    <lineage>
        <taxon>Eukaryota</taxon>
        <taxon>Fungi</taxon>
        <taxon>Dikarya</taxon>
        <taxon>Basidiomycota</taxon>
        <taxon>Agaricomycotina</taxon>
        <taxon>Agaricomycetes</taxon>
        <taxon>Hymenochaetales</taxon>
        <taxon>Rickenellaceae</taxon>
        <taxon>Rickenella</taxon>
    </lineage>
</organism>
<accession>A0A4Y7Q0M3</accession>
<evidence type="ECO:0000313" key="2">
    <source>
        <dbReference type="Proteomes" id="UP000294933"/>
    </source>
</evidence>
<dbReference type="EMBL" id="ML170184">
    <property type="protein sequence ID" value="TDL20881.1"/>
    <property type="molecule type" value="Genomic_DNA"/>
</dbReference>
<dbReference type="VEuPathDB" id="FungiDB:BD410DRAFT_840861"/>
<evidence type="ECO:0000313" key="1">
    <source>
        <dbReference type="EMBL" id="TDL20881.1"/>
    </source>
</evidence>
<dbReference type="OrthoDB" id="3259198at2759"/>
<dbReference type="AlphaFoldDB" id="A0A4Y7Q0M3"/>
<protein>
    <submittedName>
        <fullName evidence="1">Uncharacterized protein</fullName>
    </submittedName>
</protein>